<dbReference type="EMBL" id="JBBPBM010000007">
    <property type="protein sequence ID" value="KAK8574761.1"/>
    <property type="molecule type" value="Genomic_DNA"/>
</dbReference>
<feature type="region of interest" description="Disordered" evidence="1">
    <location>
        <begin position="1"/>
        <end position="30"/>
    </location>
</feature>
<evidence type="ECO:0000313" key="2">
    <source>
        <dbReference type="EMBL" id="KAK8574761.1"/>
    </source>
</evidence>
<comment type="caution">
    <text evidence="2">The sequence shown here is derived from an EMBL/GenBank/DDBJ whole genome shotgun (WGS) entry which is preliminary data.</text>
</comment>
<keyword evidence="3" id="KW-1185">Reference proteome</keyword>
<accession>A0ABR2F8V8</accession>
<sequence>MGHGKTSLDEVVLGKTRGGRKGAKEGLQQGLKVRKPTDLRTISRPVLNEWVDTMSMQINAIAAHSEHDLGGSTRAVVNQDGGLEPVVLMNTKYGVQTVLPDMVSGGMGRGSSADQ</sequence>
<dbReference type="Proteomes" id="UP001472677">
    <property type="component" value="Unassembled WGS sequence"/>
</dbReference>
<reference evidence="2 3" key="1">
    <citation type="journal article" date="2024" name="G3 (Bethesda)">
        <title>Genome assembly of Hibiscus sabdariffa L. provides insights into metabolisms of medicinal natural products.</title>
        <authorList>
            <person name="Kim T."/>
        </authorList>
    </citation>
    <scope>NUCLEOTIDE SEQUENCE [LARGE SCALE GENOMIC DNA]</scope>
    <source>
        <strain evidence="2">TK-2024</strain>
        <tissue evidence="2">Old leaves</tissue>
    </source>
</reference>
<name>A0ABR2F8V8_9ROSI</name>
<proteinExistence type="predicted"/>
<organism evidence="2 3">
    <name type="scientific">Hibiscus sabdariffa</name>
    <name type="common">roselle</name>
    <dbReference type="NCBI Taxonomy" id="183260"/>
    <lineage>
        <taxon>Eukaryota</taxon>
        <taxon>Viridiplantae</taxon>
        <taxon>Streptophyta</taxon>
        <taxon>Embryophyta</taxon>
        <taxon>Tracheophyta</taxon>
        <taxon>Spermatophyta</taxon>
        <taxon>Magnoliopsida</taxon>
        <taxon>eudicotyledons</taxon>
        <taxon>Gunneridae</taxon>
        <taxon>Pentapetalae</taxon>
        <taxon>rosids</taxon>
        <taxon>malvids</taxon>
        <taxon>Malvales</taxon>
        <taxon>Malvaceae</taxon>
        <taxon>Malvoideae</taxon>
        <taxon>Hibiscus</taxon>
    </lineage>
</organism>
<evidence type="ECO:0000313" key="3">
    <source>
        <dbReference type="Proteomes" id="UP001472677"/>
    </source>
</evidence>
<gene>
    <name evidence="2" type="ORF">V6N12_062443</name>
</gene>
<protein>
    <submittedName>
        <fullName evidence="2">Uncharacterized protein</fullName>
    </submittedName>
</protein>
<evidence type="ECO:0000256" key="1">
    <source>
        <dbReference type="SAM" id="MobiDB-lite"/>
    </source>
</evidence>